<dbReference type="EMBL" id="BMAT01005880">
    <property type="protein sequence ID" value="GFS01420.1"/>
    <property type="molecule type" value="Genomic_DNA"/>
</dbReference>
<organism evidence="1 2">
    <name type="scientific">Elysia marginata</name>
    <dbReference type="NCBI Taxonomy" id="1093978"/>
    <lineage>
        <taxon>Eukaryota</taxon>
        <taxon>Metazoa</taxon>
        <taxon>Spiralia</taxon>
        <taxon>Lophotrochozoa</taxon>
        <taxon>Mollusca</taxon>
        <taxon>Gastropoda</taxon>
        <taxon>Heterobranchia</taxon>
        <taxon>Euthyneura</taxon>
        <taxon>Panpulmonata</taxon>
        <taxon>Sacoglossa</taxon>
        <taxon>Placobranchoidea</taxon>
        <taxon>Plakobranchidae</taxon>
        <taxon>Elysia</taxon>
    </lineage>
</organism>
<reference evidence="1 2" key="1">
    <citation type="journal article" date="2021" name="Elife">
        <title>Chloroplast acquisition without the gene transfer in kleptoplastic sea slugs, Plakobranchus ocellatus.</title>
        <authorList>
            <person name="Maeda T."/>
            <person name="Takahashi S."/>
            <person name="Yoshida T."/>
            <person name="Shimamura S."/>
            <person name="Takaki Y."/>
            <person name="Nagai Y."/>
            <person name="Toyoda A."/>
            <person name="Suzuki Y."/>
            <person name="Arimoto A."/>
            <person name="Ishii H."/>
            <person name="Satoh N."/>
            <person name="Nishiyama T."/>
            <person name="Hasebe M."/>
            <person name="Maruyama T."/>
            <person name="Minagawa J."/>
            <person name="Obokata J."/>
            <person name="Shigenobu S."/>
        </authorList>
    </citation>
    <scope>NUCLEOTIDE SEQUENCE [LARGE SCALE GENOMIC DNA]</scope>
</reference>
<name>A0AAV4HV14_9GAST</name>
<evidence type="ECO:0000313" key="2">
    <source>
        <dbReference type="Proteomes" id="UP000762676"/>
    </source>
</evidence>
<evidence type="ECO:0000313" key="1">
    <source>
        <dbReference type="EMBL" id="GFS01420.1"/>
    </source>
</evidence>
<comment type="caution">
    <text evidence="1">The sequence shown here is derived from an EMBL/GenBank/DDBJ whole genome shotgun (WGS) entry which is preliminary data.</text>
</comment>
<proteinExistence type="predicted"/>
<accession>A0AAV4HV14</accession>
<dbReference type="Proteomes" id="UP000762676">
    <property type="component" value="Unassembled WGS sequence"/>
</dbReference>
<gene>
    <name evidence="1" type="ORF">ElyMa_002838000</name>
</gene>
<dbReference type="AlphaFoldDB" id="A0AAV4HV14"/>
<protein>
    <submittedName>
        <fullName evidence="1">Uncharacterized protein</fullName>
    </submittedName>
</protein>
<sequence>MNWSGIEPTTYRSQVRRSNHSVTQPLVCTYLPTKYSELWRNVTTPVTVTPRLHCPWLCDRPAGRRSPLKTQVLGLLTVPIIIQVAASTQACDTPRLRLPTACSTRPVLPFFLIVLDL</sequence>
<keyword evidence="2" id="KW-1185">Reference proteome</keyword>